<name>A0A426XA63_ENSVE</name>
<dbReference type="Proteomes" id="UP000287651">
    <property type="component" value="Unassembled WGS sequence"/>
</dbReference>
<reference evidence="1 2" key="1">
    <citation type="journal article" date="2014" name="Agronomy (Basel)">
        <title>A Draft Genome Sequence for Ensete ventricosum, the Drought-Tolerant Tree Against Hunger.</title>
        <authorList>
            <person name="Harrison J."/>
            <person name="Moore K.A."/>
            <person name="Paszkiewicz K."/>
            <person name="Jones T."/>
            <person name="Grant M."/>
            <person name="Ambacheew D."/>
            <person name="Muzemil S."/>
            <person name="Studholme D.J."/>
        </authorList>
    </citation>
    <scope>NUCLEOTIDE SEQUENCE [LARGE SCALE GENOMIC DNA]</scope>
</reference>
<evidence type="ECO:0000313" key="2">
    <source>
        <dbReference type="Proteomes" id="UP000287651"/>
    </source>
</evidence>
<sequence length="53" mass="5938">MDLGPGHDGRNVVVEDMTYIKLAEVLCVTRSEQFCKRKSLSLIENGLQTPTED</sequence>
<dbReference type="EMBL" id="AMZH03023715">
    <property type="protein sequence ID" value="RRT36353.1"/>
    <property type="molecule type" value="Genomic_DNA"/>
</dbReference>
<proteinExistence type="predicted"/>
<organism evidence="1 2">
    <name type="scientific">Ensete ventricosum</name>
    <name type="common">Abyssinian banana</name>
    <name type="synonym">Musa ensete</name>
    <dbReference type="NCBI Taxonomy" id="4639"/>
    <lineage>
        <taxon>Eukaryota</taxon>
        <taxon>Viridiplantae</taxon>
        <taxon>Streptophyta</taxon>
        <taxon>Embryophyta</taxon>
        <taxon>Tracheophyta</taxon>
        <taxon>Spermatophyta</taxon>
        <taxon>Magnoliopsida</taxon>
        <taxon>Liliopsida</taxon>
        <taxon>Zingiberales</taxon>
        <taxon>Musaceae</taxon>
        <taxon>Ensete</taxon>
    </lineage>
</organism>
<comment type="caution">
    <text evidence="1">The sequence shown here is derived from an EMBL/GenBank/DDBJ whole genome shotgun (WGS) entry which is preliminary data.</text>
</comment>
<dbReference type="AlphaFoldDB" id="A0A426XA63"/>
<protein>
    <submittedName>
        <fullName evidence="1">Uncharacterized protein</fullName>
    </submittedName>
</protein>
<evidence type="ECO:0000313" key="1">
    <source>
        <dbReference type="EMBL" id="RRT36353.1"/>
    </source>
</evidence>
<accession>A0A426XA63</accession>
<gene>
    <name evidence="1" type="ORF">B296_00059211</name>
</gene>